<dbReference type="InterPro" id="IPR023825">
    <property type="entry name" value="CRISPR-assoc_RAMP_BGP1436"/>
</dbReference>
<sequence>MANVSAPYNFVPLNEKVFFPPWANLVNHDVPFKEGLSGQIELEITAESPIFIRKPYEESDEIDSYYTNAKGVKISKEFCHIKDKNDEKRYYIPGSSIRNMLRSVVEIMSFSKLSFFNKPNKFSFRDMANTNLYSLMNNANNLNMGWLVKEDQGIKILYVGDLGNLRGQNVNSIYRPDNYDNRDLDFFKKISSNDYTDFISPDTKLEKKYKIYNNSENDFRNGYKESAATLNNYNDNQFDDVIVITGNIDGKRNEFLFKKPQQNNIKDKYDISGKVFQSFVISNTVKDENSDNWNFWESKFNNNEYIPVFFRTNNDNVIDFGLVVLYKMAYNFSLLETIKRNQPEVFDKKLDLVETLFGSIENDFKLKGRIQVSHAFSQNATTSNEHNLILGEPKISFYPSYIKQSVKNNGNLQGQYRTLHNNNAEISGRKRYPIQYIFEPNYIAPNNNQNGEENVSTSFLALRENTKFKTKINYHNLLPIELGALLSAITFHNTNKTRHNIGLAKPYGFGRVSIHINNMEKETIKNYIGLYQKIMNDFTSNKSLGEWIKTTQLVELISMAHLFIEQDKRKLKYMQLQDHQNIKKRRINRVNHNPKALPLYSKFLNHSLAPNNISTIMSFDIQNYTLKEDLEQLYKNKVTEIQNIINNLNSQLTIKKQQ</sequence>
<dbReference type="Proteomes" id="UP000059672">
    <property type="component" value="Chromosome"/>
</dbReference>
<dbReference type="NCBIfam" id="TIGR03986">
    <property type="entry name" value="TIGR03986 family CRISPR-associated RAMP protein"/>
    <property type="match status" value="1"/>
</dbReference>
<dbReference type="RefSeq" id="WP_068206009.1">
    <property type="nucleotide sequence ID" value="NZ_CP013355.1"/>
</dbReference>
<dbReference type="AlphaFoldDB" id="A0A120IE07"/>
<gene>
    <name evidence="1" type="ORF">Lupro_02540</name>
</gene>
<dbReference type="OrthoDB" id="5362408at2"/>
<proteinExistence type="predicted"/>
<dbReference type="STRING" id="1622118.Lupro_02540"/>
<organism evidence="1 2">
    <name type="scientific">Lutibacter profundi</name>
    <dbReference type="NCBI Taxonomy" id="1622118"/>
    <lineage>
        <taxon>Bacteria</taxon>
        <taxon>Pseudomonadati</taxon>
        <taxon>Bacteroidota</taxon>
        <taxon>Flavobacteriia</taxon>
        <taxon>Flavobacteriales</taxon>
        <taxon>Flavobacteriaceae</taxon>
        <taxon>Lutibacter</taxon>
    </lineage>
</organism>
<reference evidence="1 2" key="2">
    <citation type="journal article" date="2016" name="Int. J. Syst. Evol. Microbiol.">
        <title>Lutibacter profundi sp. nov., isolated from a deep-sea hydrothermal system on the Arctic Mid-Ocean Ridge and emended description of the genus Lutibacter.</title>
        <authorList>
            <person name="Le Moine Bauer S."/>
            <person name="Roalkvam I."/>
            <person name="Steen I.H."/>
            <person name="Dahle H."/>
        </authorList>
    </citation>
    <scope>NUCLEOTIDE SEQUENCE [LARGE SCALE GENOMIC DNA]</scope>
    <source>
        <strain evidence="1 2">LP1</strain>
    </source>
</reference>
<evidence type="ECO:0000313" key="2">
    <source>
        <dbReference type="Proteomes" id="UP000059672"/>
    </source>
</evidence>
<accession>A0A120IE07</accession>
<evidence type="ECO:0000313" key="1">
    <source>
        <dbReference type="EMBL" id="AMC10197.1"/>
    </source>
</evidence>
<dbReference type="EMBL" id="CP013355">
    <property type="protein sequence ID" value="AMC10197.1"/>
    <property type="molecule type" value="Genomic_DNA"/>
</dbReference>
<dbReference type="KEGG" id="lut:Lupro_02540"/>
<name>A0A120IE07_9FLAO</name>
<dbReference type="PATRIC" id="fig|1622118.3.peg.522"/>
<protein>
    <recommendedName>
        <fullName evidence="3">CRISPR-associated protein</fullName>
    </recommendedName>
</protein>
<evidence type="ECO:0008006" key="3">
    <source>
        <dbReference type="Google" id="ProtNLM"/>
    </source>
</evidence>
<keyword evidence="2" id="KW-1185">Reference proteome</keyword>
<reference evidence="2" key="1">
    <citation type="submission" date="2015-12" db="EMBL/GenBank/DDBJ databases">
        <title>Complete genome sequence of Lutibacter profundus strain LP1.</title>
        <authorList>
            <person name="Wissuwa J."/>
            <person name="Le Moine Bauer S."/>
            <person name="Stokke R."/>
            <person name="Dahle H."/>
            <person name="Steen I.H."/>
        </authorList>
    </citation>
    <scope>NUCLEOTIDE SEQUENCE [LARGE SCALE GENOMIC DNA]</scope>
    <source>
        <strain evidence="2">LP1</strain>
    </source>
</reference>